<evidence type="ECO:0000313" key="2">
    <source>
        <dbReference type="Proteomes" id="UP000319739"/>
    </source>
</evidence>
<dbReference type="Proteomes" id="UP000319739">
    <property type="component" value="Unassembled WGS sequence"/>
</dbReference>
<comment type="caution">
    <text evidence="1">The sequence shown here is derived from an EMBL/GenBank/DDBJ whole genome shotgun (WGS) entry which is preliminary data.</text>
</comment>
<sequence>MRCASCKTVNAIMIAKIIVWIGHLIF</sequence>
<gene>
    <name evidence="1" type="ORF">FJR71_08955</name>
</gene>
<evidence type="ECO:0000313" key="1">
    <source>
        <dbReference type="EMBL" id="TPE36560.1"/>
    </source>
</evidence>
<name>A0ABY2YCK7_9STRE</name>
<organism evidence="1 2">
    <name type="scientific">Streptococcus xiaochunlingii</name>
    <dbReference type="NCBI Taxonomy" id="2589788"/>
    <lineage>
        <taxon>Bacteria</taxon>
        <taxon>Bacillati</taxon>
        <taxon>Bacillota</taxon>
        <taxon>Bacilli</taxon>
        <taxon>Lactobacillales</taxon>
        <taxon>Streptococcaceae</taxon>
        <taxon>Streptococcus</taxon>
    </lineage>
</organism>
<reference evidence="1 2" key="1">
    <citation type="submission" date="2019-06" db="EMBL/GenBank/DDBJ databases">
        <authorList>
            <person name="Zou Y."/>
        </authorList>
    </citation>
    <scope>NUCLEOTIDE SEQUENCE [LARGE SCALE GENOMIC DNA]</scope>
    <source>
        <strain evidence="1 2">E24</strain>
    </source>
</reference>
<proteinExistence type="predicted"/>
<dbReference type="EMBL" id="VFSG01000003">
    <property type="protein sequence ID" value="TPE36560.1"/>
    <property type="molecule type" value="Genomic_DNA"/>
</dbReference>
<accession>A0ABY2YCK7</accession>
<keyword evidence="2" id="KW-1185">Reference proteome</keyword>
<dbReference type="NCBIfam" id="TIGR01053">
    <property type="entry name" value="LSD1"/>
    <property type="match status" value="1"/>
</dbReference>
<protein>
    <submittedName>
        <fullName evidence="1">Uncharacterized protein</fullName>
    </submittedName>
</protein>